<dbReference type="PANTHER" id="PTHR20992:SF9">
    <property type="entry name" value="AT15442P-RELATED"/>
    <property type="match status" value="1"/>
</dbReference>
<dbReference type="Gene3D" id="2.60.200.40">
    <property type="match status" value="1"/>
</dbReference>
<name>A0A7S7M2Y3_9BACT</name>
<dbReference type="PANTHER" id="PTHR20992">
    <property type="entry name" value="AT15442P-RELATED"/>
    <property type="match status" value="1"/>
</dbReference>
<keyword evidence="1" id="KW-1133">Transmembrane helix</keyword>
<evidence type="ECO:0000313" key="2">
    <source>
        <dbReference type="EMBL" id="QOY55474.1"/>
    </source>
</evidence>
<accession>A0A7S7M2Y3</accession>
<proteinExistence type="predicted"/>
<dbReference type="InterPro" id="IPR016064">
    <property type="entry name" value="NAD/diacylglycerol_kinase_sf"/>
</dbReference>
<feature type="transmembrane region" description="Helical" evidence="1">
    <location>
        <begin position="409"/>
        <end position="429"/>
    </location>
</feature>
<dbReference type="KEGG" id="smas:HUE87_04365"/>
<dbReference type="RefSeq" id="WP_194367513.1">
    <property type="nucleotide sequence ID" value="NZ_CP054493.1"/>
</dbReference>
<reference evidence="2 3" key="1">
    <citation type="submission" date="2020-05" db="EMBL/GenBank/DDBJ databases">
        <title>Sulfurimonas marisnigri, sp. nov., and Sulfurimonas baltica, sp. nov., manganese oxide reducing chemolithoautotrophs of the class Epsilonproteobacteria isolated from the pelagic redoxclines of the Black and Baltic Seas and emended description of the genus Sulfurimonas.</title>
        <authorList>
            <person name="Henkel J.V."/>
            <person name="Laudan C."/>
            <person name="Werner J."/>
            <person name="Neu T."/>
            <person name="Plewe S."/>
            <person name="Sproer C."/>
            <person name="Bunk B."/>
            <person name="Schulz-Vogt H.N."/>
        </authorList>
    </citation>
    <scope>NUCLEOTIDE SEQUENCE [LARGE SCALE GENOMIC DNA]</scope>
    <source>
        <strain evidence="2 3">SoZ1</strain>
    </source>
</reference>
<keyword evidence="1" id="KW-0472">Membrane</keyword>
<dbReference type="Pfam" id="PF04087">
    <property type="entry name" value="DUF389"/>
    <property type="match status" value="1"/>
</dbReference>
<dbReference type="InterPro" id="IPR005240">
    <property type="entry name" value="DUF389"/>
</dbReference>
<dbReference type="Proteomes" id="UP000593836">
    <property type="component" value="Chromosome"/>
</dbReference>
<protein>
    <submittedName>
        <fullName evidence="2">TIGR00341 family protein</fullName>
    </submittedName>
</protein>
<keyword evidence="1" id="KW-0812">Transmembrane</keyword>
<organism evidence="2 3">
    <name type="scientific">Candidatus Sulfurimonas marisnigri</name>
    <dbReference type="NCBI Taxonomy" id="2740405"/>
    <lineage>
        <taxon>Bacteria</taxon>
        <taxon>Pseudomonadati</taxon>
        <taxon>Campylobacterota</taxon>
        <taxon>Epsilonproteobacteria</taxon>
        <taxon>Campylobacterales</taxon>
        <taxon>Sulfurimonadaceae</taxon>
        <taxon>Sulfurimonas</taxon>
    </lineage>
</organism>
<keyword evidence="3" id="KW-1185">Reference proteome</keyword>
<dbReference type="NCBIfam" id="TIGR00341">
    <property type="entry name" value="TIGR00341 family protein"/>
    <property type="match status" value="1"/>
</dbReference>
<dbReference type="InterPro" id="IPR017438">
    <property type="entry name" value="ATP-NAD_kinase_N"/>
</dbReference>
<dbReference type="Gene3D" id="3.40.50.10330">
    <property type="entry name" value="Probable inorganic polyphosphate/atp-NAD kinase, domain 1"/>
    <property type="match status" value="1"/>
</dbReference>
<feature type="transmembrane region" description="Helical" evidence="1">
    <location>
        <begin position="350"/>
        <end position="368"/>
    </location>
</feature>
<dbReference type="AlphaFoldDB" id="A0A7S7M2Y3"/>
<gene>
    <name evidence="2" type="ORF">HUE87_04365</name>
</gene>
<feature type="transmembrane region" description="Helical" evidence="1">
    <location>
        <begin position="374"/>
        <end position="397"/>
    </location>
</feature>
<evidence type="ECO:0000256" key="1">
    <source>
        <dbReference type="SAM" id="Phobius"/>
    </source>
</evidence>
<feature type="transmembrane region" description="Helical" evidence="1">
    <location>
        <begin position="208"/>
        <end position="230"/>
    </location>
</feature>
<feature type="transmembrane region" description="Helical" evidence="1">
    <location>
        <begin position="500"/>
        <end position="524"/>
    </location>
</feature>
<evidence type="ECO:0000313" key="3">
    <source>
        <dbReference type="Proteomes" id="UP000593836"/>
    </source>
</evidence>
<dbReference type="EMBL" id="CP054493">
    <property type="protein sequence ID" value="QOY55474.1"/>
    <property type="molecule type" value="Genomic_DNA"/>
</dbReference>
<dbReference type="SUPFAM" id="SSF111331">
    <property type="entry name" value="NAD kinase/diacylglycerol kinase-like"/>
    <property type="match status" value="1"/>
</dbReference>
<sequence>MIRKVAIAYNNEIEVPPELQSIIEHIKTQYEVDIEIVDYRETVYEVSEFTLTLLYLDDIKIKTFLKNHLNTAIKIGFIPNDHCIRAMGSYGISKDVYIAIEEAMNENNISCVDVLTCNCEVVFTNVVIGDVHGLNYKNIENQSIFAKMKNFYLNLKNLGFKDYTLTTAKGQSVQTAATGVMIVEHNATSGKYNIINEELSLHDGKLNAFIISPTSIFSYIYYLLVVTFYAKLNPNTLPKTLGFIKTSKLDIGSSKPMDFMIDGILMSSKEIALEVFKDTLTLSIGTSVIQSLQDNTKLEEDKEIIKTKHLPKGEVGALLLKEAVPLFKKANEDDFKELFISLKDNSQHSSIFIVLMILSTLLATTGLFQNSAPVIIGAMILAPLMSPIISLSMGVVRGESFLITNSLKTLMFGIITALIFSSVYTYLIPLNVLTDEMRGRLNPNLLDLMVAIISGIAGAYANSKSEIAKSLAGVAIAVALVPPLSVAGIGLGWGDFDVTYGSFLLFSTNLVGITLSAAITFLVLGYSPIRRAKKGIIYTSAILVLVSIPLVISFSKAINQNNITRKLNNYAFMENSKTITIHVLHVDLSKNKPEIFLQTSSNDVLDKLDLNLLKQDIEDRLKQSVVLNISTNTIIQ</sequence>
<feature type="transmembrane region" description="Helical" evidence="1">
    <location>
        <begin position="536"/>
        <end position="555"/>
    </location>
</feature>
<feature type="transmembrane region" description="Helical" evidence="1">
    <location>
        <begin position="473"/>
        <end position="494"/>
    </location>
</feature>
<feature type="transmembrane region" description="Helical" evidence="1">
    <location>
        <begin position="441"/>
        <end position="461"/>
    </location>
</feature>